<keyword evidence="2" id="KW-0812">Transmembrane</keyword>
<keyword evidence="2" id="KW-0472">Membrane</keyword>
<sequence>MRVANRVTQGGAPDERRSGTAMPGAASDQKAGRNQANGRQGGFALVLVLGTLVLIAALALGLAQTSRLEVRRAANMAAAGKARALLDAGVALAVFDADRPLRARRFRPAGPAARVGLGDATLDIRVFEDWGRVDLNRSNPLLLRGLIEAVGEEADNARAIADTVAARRGDTMASRAREDGQPHRPFLSVAELATVPGVTPELLRRLWDEVTVDGGPGRLSVAAAGPLTLASLPNLSAADRAAVIALAGGWAAGGAGGGADSGLAERAAAAGVELDPEGGFPIVGRTLTVRVRASKDGAEALAEAVVVLSDVKSPTPYRVVEWREPPGL</sequence>
<accession>A0A418VXG8</accession>
<keyword evidence="2" id="KW-1133">Transmembrane helix</keyword>
<feature type="region of interest" description="Disordered" evidence="1">
    <location>
        <begin position="1"/>
        <end position="35"/>
    </location>
</feature>
<dbReference type="EMBL" id="QYUL01000002">
    <property type="protein sequence ID" value="RJF81836.1"/>
    <property type="molecule type" value="Genomic_DNA"/>
</dbReference>
<dbReference type="AlphaFoldDB" id="A0A418VXG8"/>
<reference evidence="3 4" key="1">
    <citation type="submission" date="2018-09" db="EMBL/GenBank/DDBJ databases">
        <authorList>
            <person name="Zhu H."/>
        </authorList>
    </citation>
    <scope>NUCLEOTIDE SEQUENCE [LARGE SCALE GENOMIC DNA]</scope>
    <source>
        <strain evidence="3 4">K2W22B-5</strain>
    </source>
</reference>
<name>A0A418VXG8_9PROT</name>
<dbReference type="Proteomes" id="UP000283458">
    <property type="component" value="Unassembled WGS sequence"/>
</dbReference>
<dbReference type="InterPro" id="IPR038072">
    <property type="entry name" value="GspK_central_sf"/>
</dbReference>
<proteinExistence type="predicted"/>
<feature type="transmembrane region" description="Helical" evidence="2">
    <location>
        <begin position="43"/>
        <end position="63"/>
    </location>
</feature>
<evidence type="ECO:0008006" key="5">
    <source>
        <dbReference type="Google" id="ProtNLM"/>
    </source>
</evidence>
<protein>
    <recommendedName>
        <fullName evidence="5">General secretion pathway protein GspK</fullName>
    </recommendedName>
</protein>
<evidence type="ECO:0000256" key="1">
    <source>
        <dbReference type="SAM" id="MobiDB-lite"/>
    </source>
</evidence>
<evidence type="ECO:0000313" key="3">
    <source>
        <dbReference type="EMBL" id="RJF81836.1"/>
    </source>
</evidence>
<evidence type="ECO:0000256" key="2">
    <source>
        <dbReference type="SAM" id="Phobius"/>
    </source>
</evidence>
<comment type="caution">
    <text evidence="3">The sequence shown here is derived from an EMBL/GenBank/DDBJ whole genome shotgun (WGS) entry which is preliminary data.</text>
</comment>
<gene>
    <name evidence="3" type="ORF">D3877_17190</name>
</gene>
<dbReference type="SUPFAM" id="SSF158544">
    <property type="entry name" value="GspK insert domain-like"/>
    <property type="match status" value="1"/>
</dbReference>
<organism evidence="3 4">
    <name type="scientific">Azospirillum cavernae</name>
    <dbReference type="NCBI Taxonomy" id="2320860"/>
    <lineage>
        <taxon>Bacteria</taxon>
        <taxon>Pseudomonadati</taxon>
        <taxon>Pseudomonadota</taxon>
        <taxon>Alphaproteobacteria</taxon>
        <taxon>Rhodospirillales</taxon>
        <taxon>Azospirillaceae</taxon>
        <taxon>Azospirillum</taxon>
    </lineage>
</organism>
<keyword evidence="4" id="KW-1185">Reference proteome</keyword>
<evidence type="ECO:0000313" key="4">
    <source>
        <dbReference type="Proteomes" id="UP000283458"/>
    </source>
</evidence>